<name>A0A1H9B6J0_9PSEU</name>
<feature type="region of interest" description="Disordered" evidence="2">
    <location>
        <begin position="1"/>
        <end position="25"/>
    </location>
</feature>
<evidence type="ECO:0000256" key="1">
    <source>
        <dbReference type="SAM" id="Coils"/>
    </source>
</evidence>
<dbReference type="Proteomes" id="UP000199503">
    <property type="component" value="Unassembled WGS sequence"/>
</dbReference>
<sequence>MSEPGPKNIGELNPLNATREPESDGVEVFSNFDSPTQAWDAAGIFSSSANLVYDGIKGDWTAVLGDAAGFGMDLLGFVTNPLGSLLSAGIGWLIEHIAFIKEALDIVAGDPDAVNAIAETWTNIAKRMQETADKYTSTLGALSGAQGPAIDGYRRAVQDFSNVVAGGASHATSAAQAMTVAASAVGVVRGAIRDAIATFISNAIIKFAAATALAPVTFGASEAAFIADTVAQGAITAGKNAKKVSKVVKQLEKVSEEAKNSRDMLKGTTKNLKKTVTDYNRDAAKHANKALHLAKKAEAGKLDADDAKRLRELGERGEELMGDKKKVIDDLVNTRADNLRDRMGTGDPRLKDASDVLERELSPKIFGHEMPFSVPNYPKVLGNAVVQEWSDQTHREADAEVKQNDKDEAWRDYWEGQRTNVEQPKAFKRLEGDL</sequence>
<evidence type="ECO:0000256" key="2">
    <source>
        <dbReference type="SAM" id="MobiDB-lite"/>
    </source>
</evidence>
<dbReference type="OrthoDB" id="4763957at2"/>
<feature type="coiled-coil region" evidence="1">
    <location>
        <begin position="241"/>
        <end position="271"/>
    </location>
</feature>
<keyword evidence="1" id="KW-0175">Coiled coil</keyword>
<accession>A0A1H9B6J0</accession>
<protein>
    <recommendedName>
        <fullName evidence="5">PPE family protein</fullName>
    </recommendedName>
</protein>
<proteinExistence type="predicted"/>
<dbReference type="AlphaFoldDB" id="A0A1H9B6J0"/>
<organism evidence="3 4">
    <name type="scientific">Lentzea albida</name>
    <dbReference type="NCBI Taxonomy" id="65499"/>
    <lineage>
        <taxon>Bacteria</taxon>
        <taxon>Bacillati</taxon>
        <taxon>Actinomycetota</taxon>
        <taxon>Actinomycetes</taxon>
        <taxon>Pseudonocardiales</taxon>
        <taxon>Pseudonocardiaceae</taxon>
        <taxon>Lentzea</taxon>
    </lineage>
</organism>
<gene>
    <name evidence="3" type="ORF">SAMN04488000_101421</name>
</gene>
<evidence type="ECO:0000313" key="3">
    <source>
        <dbReference type="EMBL" id="SEP84475.1"/>
    </source>
</evidence>
<keyword evidence="4" id="KW-1185">Reference proteome</keyword>
<evidence type="ECO:0008006" key="5">
    <source>
        <dbReference type="Google" id="ProtNLM"/>
    </source>
</evidence>
<dbReference type="RefSeq" id="WP_089908493.1">
    <property type="nucleotide sequence ID" value="NZ_FOFV01000001.1"/>
</dbReference>
<dbReference type="EMBL" id="FOFV01000001">
    <property type="protein sequence ID" value="SEP84475.1"/>
    <property type="molecule type" value="Genomic_DNA"/>
</dbReference>
<feature type="region of interest" description="Disordered" evidence="2">
    <location>
        <begin position="415"/>
        <end position="434"/>
    </location>
</feature>
<reference evidence="4" key="1">
    <citation type="submission" date="2016-10" db="EMBL/GenBank/DDBJ databases">
        <authorList>
            <person name="Varghese N."/>
            <person name="Submissions S."/>
        </authorList>
    </citation>
    <scope>NUCLEOTIDE SEQUENCE [LARGE SCALE GENOMIC DNA]</scope>
    <source>
        <strain evidence="4">DSM 44437</strain>
    </source>
</reference>
<evidence type="ECO:0000313" key="4">
    <source>
        <dbReference type="Proteomes" id="UP000199503"/>
    </source>
</evidence>
<dbReference type="STRING" id="65499.SAMN04488000_101421"/>